<comment type="catalytic activity">
    <reaction evidence="1 10">
        <text>Endohydrolysis of beta-(1-&gt;4)-linkages between D-glucosamine residues in a partly acetylated chitosan.</text>
        <dbReference type="EC" id="3.2.1.132"/>
    </reaction>
</comment>
<dbReference type="Pfam" id="PF07335">
    <property type="entry name" value="Glyco_hydro_75"/>
    <property type="match status" value="1"/>
</dbReference>
<evidence type="ECO:0000256" key="3">
    <source>
        <dbReference type="ARBA" id="ARBA00007799"/>
    </source>
</evidence>
<evidence type="ECO:0000256" key="4">
    <source>
        <dbReference type="ARBA" id="ARBA00022525"/>
    </source>
</evidence>
<name>W2RND4_CYPE1</name>
<dbReference type="HOGENOM" id="CLU_046555_0_0_1"/>
<dbReference type="EMBL" id="KB822723">
    <property type="protein sequence ID" value="ETN37840.1"/>
    <property type="molecule type" value="Genomic_DNA"/>
</dbReference>
<evidence type="ECO:0000256" key="1">
    <source>
        <dbReference type="ARBA" id="ARBA00000405"/>
    </source>
</evidence>
<dbReference type="InParanoid" id="W2RND4"/>
<reference evidence="11 12" key="1">
    <citation type="submission" date="2013-03" db="EMBL/GenBank/DDBJ databases">
        <title>The Genome Sequence of Phialophora europaea CBS 101466.</title>
        <authorList>
            <consortium name="The Broad Institute Genomics Platform"/>
            <person name="Cuomo C."/>
            <person name="de Hoog S."/>
            <person name="Gorbushina A."/>
            <person name="Walker B."/>
            <person name="Young S.K."/>
            <person name="Zeng Q."/>
            <person name="Gargeya S."/>
            <person name="Fitzgerald M."/>
            <person name="Haas B."/>
            <person name="Abouelleil A."/>
            <person name="Allen A.W."/>
            <person name="Alvarado L."/>
            <person name="Arachchi H.M."/>
            <person name="Berlin A.M."/>
            <person name="Chapman S.B."/>
            <person name="Gainer-Dewar J."/>
            <person name="Goldberg J."/>
            <person name="Griggs A."/>
            <person name="Gujja S."/>
            <person name="Hansen M."/>
            <person name="Howarth C."/>
            <person name="Imamovic A."/>
            <person name="Ireland A."/>
            <person name="Larimer J."/>
            <person name="McCowan C."/>
            <person name="Murphy C."/>
            <person name="Pearson M."/>
            <person name="Poon T.W."/>
            <person name="Priest M."/>
            <person name="Roberts A."/>
            <person name="Saif S."/>
            <person name="Shea T."/>
            <person name="Sisk P."/>
            <person name="Sykes S."/>
            <person name="Wortman J."/>
            <person name="Nusbaum C."/>
            <person name="Birren B."/>
        </authorList>
    </citation>
    <scope>NUCLEOTIDE SEQUENCE [LARGE SCALE GENOMIC DNA]</scope>
    <source>
        <strain evidence="11 12">CBS 101466</strain>
    </source>
</reference>
<dbReference type="VEuPathDB" id="FungiDB:HMPREF1541_07463"/>
<keyword evidence="4" id="KW-0964">Secreted</keyword>
<evidence type="ECO:0000313" key="12">
    <source>
        <dbReference type="Proteomes" id="UP000030752"/>
    </source>
</evidence>
<comment type="similarity">
    <text evidence="3 10">Belongs to the glycosyl hydrolase 75 family.</text>
</comment>
<evidence type="ECO:0000256" key="10">
    <source>
        <dbReference type="RuleBase" id="RU361208"/>
    </source>
</evidence>
<evidence type="ECO:0000313" key="11">
    <source>
        <dbReference type="EMBL" id="ETN37840.1"/>
    </source>
</evidence>
<dbReference type="GO" id="GO:0005576">
    <property type="term" value="C:extracellular region"/>
    <property type="evidence" value="ECO:0007669"/>
    <property type="project" value="UniProtKB-SubCell"/>
</dbReference>
<dbReference type="EC" id="3.2.1.132" evidence="10"/>
<evidence type="ECO:0000256" key="6">
    <source>
        <dbReference type="ARBA" id="ARBA00022801"/>
    </source>
</evidence>
<accession>W2RND4</accession>
<keyword evidence="6 10" id="KW-0378">Hydrolase</keyword>
<feature type="chain" id="PRO_5005149953" description="Endo-chitosanase" evidence="10">
    <location>
        <begin position="21"/>
        <end position="258"/>
    </location>
</feature>
<dbReference type="RefSeq" id="XP_008720009.1">
    <property type="nucleotide sequence ID" value="XM_008721787.1"/>
</dbReference>
<dbReference type="PANTHER" id="PTHR42061">
    <property type="entry name" value="ENDO-CHITOSANASE"/>
    <property type="match status" value="1"/>
</dbReference>
<protein>
    <recommendedName>
        <fullName evidence="10">Endo-chitosanase</fullName>
        <ecNumber evidence="10">3.2.1.132</ecNumber>
    </recommendedName>
</protein>
<evidence type="ECO:0000256" key="2">
    <source>
        <dbReference type="ARBA" id="ARBA00004613"/>
    </source>
</evidence>
<evidence type="ECO:0000256" key="8">
    <source>
        <dbReference type="ARBA" id="ARBA00023295"/>
    </source>
</evidence>
<evidence type="ECO:0000256" key="9">
    <source>
        <dbReference type="ARBA" id="ARBA00023326"/>
    </source>
</evidence>
<dbReference type="InterPro" id="IPR009939">
    <property type="entry name" value="Chitosanase_fungal"/>
</dbReference>
<evidence type="ECO:0000256" key="7">
    <source>
        <dbReference type="ARBA" id="ARBA00023277"/>
    </source>
</evidence>
<keyword evidence="5 10" id="KW-0732">Signal</keyword>
<dbReference type="GO" id="GO:0016977">
    <property type="term" value="F:chitosanase activity"/>
    <property type="evidence" value="ECO:0007669"/>
    <property type="project" value="UniProtKB-EC"/>
</dbReference>
<dbReference type="STRING" id="1220924.W2RND4"/>
<feature type="signal peptide" evidence="10">
    <location>
        <begin position="1"/>
        <end position="20"/>
    </location>
</feature>
<organism evidence="11 12">
    <name type="scientific">Cyphellophora europaea (strain CBS 101466)</name>
    <name type="common">Phialophora europaea</name>
    <dbReference type="NCBI Taxonomy" id="1220924"/>
    <lineage>
        <taxon>Eukaryota</taxon>
        <taxon>Fungi</taxon>
        <taxon>Dikarya</taxon>
        <taxon>Ascomycota</taxon>
        <taxon>Pezizomycotina</taxon>
        <taxon>Eurotiomycetes</taxon>
        <taxon>Chaetothyriomycetidae</taxon>
        <taxon>Chaetothyriales</taxon>
        <taxon>Cyphellophoraceae</taxon>
        <taxon>Cyphellophora</taxon>
    </lineage>
</organism>
<proteinExistence type="inferred from homology"/>
<sequence>MAKWQLLGACMAMALQLVASKAVPGNLASFVNRIQAAGNCQNPISDSFFDKDSGGGRSGFVYCKDNANPGIVFIKGPGRDLADMDVDCDGALGPGSDCNSGGDTQGQTSFKNIVSTYGISDLDASLHSFVVFGNDNSGNLPGFGTFRPQDHGIEPLSIMAVVCNGKLLFGVWGDENGNDGQHSVIGEASLGLGRLCFGDGMSNESGHDEADVMYIAFSGADAVPGRDGAAWKARSRDEFQNDPRFNALGDALVQGIQG</sequence>
<dbReference type="AlphaFoldDB" id="W2RND4"/>
<dbReference type="PANTHER" id="PTHR42061:SF6">
    <property type="entry name" value="ENDO-CHITOSANASE"/>
    <property type="match status" value="1"/>
</dbReference>
<keyword evidence="12" id="KW-1185">Reference proteome</keyword>
<gene>
    <name evidence="11" type="ORF">HMPREF1541_07463</name>
</gene>
<dbReference type="OrthoDB" id="4756206at2759"/>
<evidence type="ECO:0000256" key="5">
    <source>
        <dbReference type="ARBA" id="ARBA00022729"/>
    </source>
</evidence>
<keyword evidence="7" id="KW-0119">Carbohydrate metabolism</keyword>
<comment type="function">
    <text evidence="10">Chitosanase catalyzing the endo-type cleavage of chitosan, the deacylated form of chitin. Chitosanase may be crucial in the degradation of the deacetylated portion of chitin in the fungal cell wall.</text>
</comment>
<keyword evidence="9 10" id="KW-0624">Polysaccharide degradation</keyword>
<dbReference type="eggNOG" id="ENOG502S39Y">
    <property type="taxonomic scope" value="Eukaryota"/>
</dbReference>
<dbReference type="GeneID" id="19974802"/>
<comment type="subcellular location">
    <subcellularLocation>
        <location evidence="2 10">Secreted</location>
    </subcellularLocation>
</comment>
<dbReference type="Proteomes" id="UP000030752">
    <property type="component" value="Unassembled WGS sequence"/>
</dbReference>
<keyword evidence="8 10" id="KW-0326">Glycosidase</keyword>
<dbReference type="GO" id="GO:0000272">
    <property type="term" value="P:polysaccharide catabolic process"/>
    <property type="evidence" value="ECO:0007669"/>
    <property type="project" value="UniProtKB-KW"/>
</dbReference>